<organism evidence="1 2">
    <name type="scientific">Rhodococcoides kyotonense</name>
    <dbReference type="NCBI Taxonomy" id="398843"/>
    <lineage>
        <taxon>Bacteria</taxon>
        <taxon>Bacillati</taxon>
        <taxon>Actinomycetota</taxon>
        <taxon>Actinomycetes</taxon>
        <taxon>Mycobacteriales</taxon>
        <taxon>Nocardiaceae</taxon>
        <taxon>Rhodococcoides</taxon>
    </lineage>
</organism>
<name>A0A177YDW7_9NOCA</name>
<accession>A0A177YDW7</accession>
<dbReference type="Pfam" id="PF06821">
    <property type="entry name" value="Ser_hydrolase"/>
    <property type="match status" value="1"/>
</dbReference>
<sequence length="167" mass="18086">MSARLLFVHGAGGYLDDRPLADGIGELLGLETDMPEFSGEDMSFEGWATPLRRRLDALGPDDRVVAHSFGASILVRVLAEEPRPLRTAVVLAMPDWSPRGWDVPDYALGDAEPETVLSLHHCRDDDVVPFDHLALNAAALPSARVTVHATGGHQFLGLENGIADDIR</sequence>
<reference evidence="1 2" key="1">
    <citation type="submission" date="2016-03" db="EMBL/GenBank/DDBJ databases">
        <title>Genome sequence of Rhodococcus kyotonensis KB10.</title>
        <authorList>
            <person name="Jeong H."/>
            <person name="Hong C.E."/>
            <person name="Jo S.H."/>
            <person name="Park J.M."/>
        </authorList>
    </citation>
    <scope>NUCLEOTIDE SEQUENCE [LARGE SCALE GENOMIC DNA]</scope>
    <source>
        <strain evidence="1 2">KB10</strain>
    </source>
</reference>
<dbReference type="EMBL" id="LVHI01000016">
    <property type="protein sequence ID" value="OAK53734.1"/>
    <property type="molecule type" value="Genomic_DNA"/>
</dbReference>
<dbReference type="InterPro" id="IPR010662">
    <property type="entry name" value="RBBP9/YdeN"/>
</dbReference>
<evidence type="ECO:0000313" key="1">
    <source>
        <dbReference type="EMBL" id="OAK53734.1"/>
    </source>
</evidence>
<dbReference type="GO" id="GO:0016787">
    <property type="term" value="F:hydrolase activity"/>
    <property type="evidence" value="ECO:0007669"/>
    <property type="project" value="UniProtKB-KW"/>
</dbReference>
<dbReference type="RefSeq" id="WP_068427057.1">
    <property type="nucleotide sequence ID" value="NZ_LVHI01000016.1"/>
</dbReference>
<keyword evidence="2" id="KW-1185">Reference proteome</keyword>
<dbReference type="Proteomes" id="UP000077519">
    <property type="component" value="Unassembled WGS sequence"/>
</dbReference>
<dbReference type="InterPro" id="IPR029058">
    <property type="entry name" value="AB_hydrolase_fold"/>
</dbReference>
<gene>
    <name evidence="1" type="ORF">A3K89_22655</name>
</gene>
<keyword evidence="1" id="KW-0378">Hydrolase</keyword>
<comment type="caution">
    <text evidence="1">The sequence shown here is derived from an EMBL/GenBank/DDBJ whole genome shotgun (WGS) entry which is preliminary data.</text>
</comment>
<dbReference type="SUPFAM" id="SSF53474">
    <property type="entry name" value="alpha/beta-Hydrolases"/>
    <property type="match status" value="1"/>
</dbReference>
<evidence type="ECO:0000313" key="2">
    <source>
        <dbReference type="Proteomes" id="UP000077519"/>
    </source>
</evidence>
<dbReference type="Gene3D" id="3.40.50.1820">
    <property type="entry name" value="alpha/beta hydrolase"/>
    <property type="match status" value="1"/>
</dbReference>
<dbReference type="AlphaFoldDB" id="A0A177YDW7"/>
<protein>
    <submittedName>
        <fullName evidence="1">Alpha/beta hydrolase</fullName>
    </submittedName>
</protein>
<proteinExistence type="predicted"/>